<reference evidence="2 3" key="1">
    <citation type="submission" date="2020-09" db="EMBL/GenBank/DDBJ databases">
        <title>Novel species of Mucilaginibacter isolated from a glacier on the Tibetan Plateau.</title>
        <authorList>
            <person name="Liu Q."/>
            <person name="Xin Y.-H."/>
        </authorList>
    </citation>
    <scope>NUCLEOTIDE SEQUENCE [LARGE SCALE GENOMIC DNA]</scope>
    <source>
        <strain evidence="2 3">ZT4R22</strain>
    </source>
</reference>
<dbReference type="InterPro" id="IPR011042">
    <property type="entry name" value="6-blade_b-propeller_TolB-like"/>
</dbReference>
<dbReference type="InterPro" id="IPR015943">
    <property type="entry name" value="WD40/YVTN_repeat-like_dom_sf"/>
</dbReference>
<dbReference type="Gene3D" id="2.120.10.30">
    <property type="entry name" value="TolB, C-terminal domain"/>
    <property type="match status" value="1"/>
</dbReference>
<dbReference type="Pfam" id="PF01436">
    <property type="entry name" value="NHL"/>
    <property type="match status" value="1"/>
</dbReference>
<keyword evidence="3" id="KW-1185">Reference proteome</keyword>
<dbReference type="InterPro" id="IPR001258">
    <property type="entry name" value="NHL_repeat"/>
</dbReference>
<organism evidence="2 3">
    <name type="scientific">Mucilaginibacter pankratovii</name>
    <dbReference type="NCBI Taxonomy" id="2772110"/>
    <lineage>
        <taxon>Bacteria</taxon>
        <taxon>Pseudomonadati</taxon>
        <taxon>Bacteroidota</taxon>
        <taxon>Sphingobacteriia</taxon>
        <taxon>Sphingobacteriales</taxon>
        <taxon>Sphingobacteriaceae</taxon>
        <taxon>Mucilaginibacter</taxon>
    </lineage>
</organism>
<comment type="caution">
    <text evidence="2">The sequence shown here is derived from an EMBL/GenBank/DDBJ whole genome shotgun (WGS) entry which is preliminary data.</text>
</comment>
<dbReference type="SUPFAM" id="SSF101898">
    <property type="entry name" value="NHL repeat"/>
    <property type="match status" value="1"/>
</dbReference>
<protein>
    <recommendedName>
        <fullName evidence="4">NHL repeat-containing protein</fullName>
    </recommendedName>
</protein>
<evidence type="ECO:0000313" key="3">
    <source>
        <dbReference type="Proteomes" id="UP000606600"/>
    </source>
</evidence>
<dbReference type="PANTHER" id="PTHR13833:SF71">
    <property type="entry name" value="NHL DOMAIN-CONTAINING PROTEIN"/>
    <property type="match status" value="1"/>
</dbReference>
<dbReference type="Gene3D" id="2.130.10.10">
    <property type="entry name" value="YVTN repeat-like/Quinoprotein amine dehydrogenase"/>
    <property type="match status" value="1"/>
</dbReference>
<gene>
    <name evidence="2" type="ORF">IDJ77_04650</name>
</gene>
<evidence type="ECO:0008006" key="4">
    <source>
        <dbReference type="Google" id="ProtNLM"/>
    </source>
</evidence>
<evidence type="ECO:0000313" key="2">
    <source>
        <dbReference type="EMBL" id="MBD1363093.1"/>
    </source>
</evidence>
<proteinExistence type="predicted"/>
<dbReference type="PROSITE" id="PS51257">
    <property type="entry name" value="PROKAR_LIPOPROTEIN"/>
    <property type="match status" value="1"/>
</dbReference>
<keyword evidence="1" id="KW-0677">Repeat</keyword>
<name>A0ABR7WLT3_9SPHI</name>
<dbReference type="PANTHER" id="PTHR13833">
    <property type="match status" value="1"/>
</dbReference>
<accession>A0ABR7WLT3</accession>
<dbReference type="Proteomes" id="UP000606600">
    <property type="component" value="Unassembled WGS sequence"/>
</dbReference>
<dbReference type="EMBL" id="JACWMY010000002">
    <property type="protein sequence ID" value="MBD1363093.1"/>
    <property type="molecule type" value="Genomic_DNA"/>
</dbReference>
<dbReference type="RefSeq" id="WP_191187764.1">
    <property type="nucleotide sequence ID" value="NZ_JACWMY010000002.1"/>
</dbReference>
<sequence>MKIPFSIILLAGCLAASCTKEATPVKDIRNLDELALSKATIDATTAPYTVRTIAGIFEPSSSDPHLVNGPGLKAKFWKPHGITVDGDGSIYVADFFNSAIRKITVQNNVYTEPLSYNPDTGGGLLPEAVGISPGGTLYIVSTGYGIRIYNKEKGIDVYDRIANSDSNLDLEKDSKGVMWFVSDVSLGKITGTTIQRNVVNFSSLLAPNESLRGIGTGPNGVKYVSTATQLFKITNDGKITRLFQNERFVFISGIAVTKDGNTIYLAEGNKIKKIVGNTITTICGPLSAADGRDGVGAAADVVAANLALSNSETALFVSDTRNTIRKITLQ</sequence>
<evidence type="ECO:0000256" key="1">
    <source>
        <dbReference type="ARBA" id="ARBA00022737"/>
    </source>
</evidence>